<evidence type="ECO:0000313" key="1">
    <source>
        <dbReference type="EMBL" id="SOQ58749.1"/>
    </source>
</evidence>
<reference evidence="1" key="1">
    <citation type="submission" date="2016-07" db="EMBL/GenBank/DDBJ databases">
        <authorList>
            <person name="Bretaudeau A."/>
        </authorList>
    </citation>
    <scope>NUCLEOTIDE SEQUENCE</scope>
    <source>
        <strain evidence="1">Rice</strain>
        <tissue evidence="1">Whole body</tissue>
    </source>
</reference>
<sequence length="69" mass="6994">MASPTVGEARGSVRLLLTKVTPFLGTPAFQAGALPAFVITVQRAFSMGISPSAAPKRCPSSVCVDCGGN</sequence>
<name>A0A2H1X085_SPOFR</name>
<protein>
    <submittedName>
        <fullName evidence="1">SFRICE_033665</fullName>
    </submittedName>
</protein>
<organism evidence="1">
    <name type="scientific">Spodoptera frugiperda</name>
    <name type="common">Fall armyworm</name>
    <dbReference type="NCBI Taxonomy" id="7108"/>
    <lineage>
        <taxon>Eukaryota</taxon>
        <taxon>Metazoa</taxon>
        <taxon>Ecdysozoa</taxon>
        <taxon>Arthropoda</taxon>
        <taxon>Hexapoda</taxon>
        <taxon>Insecta</taxon>
        <taxon>Pterygota</taxon>
        <taxon>Neoptera</taxon>
        <taxon>Endopterygota</taxon>
        <taxon>Lepidoptera</taxon>
        <taxon>Glossata</taxon>
        <taxon>Ditrysia</taxon>
        <taxon>Noctuoidea</taxon>
        <taxon>Noctuidae</taxon>
        <taxon>Amphipyrinae</taxon>
        <taxon>Spodoptera</taxon>
    </lineage>
</organism>
<accession>A0A2H1X085</accession>
<dbReference type="EMBL" id="ODYU01012446">
    <property type="protein sequence ID" value="SOQ58749.1"/>
    <property type="molecule type" value="Genomic_DNA"/>
</dbReference>
<proteinExistence type="predicted"/>
<dbReference type="AlphaFoldDB" id="A0A2H1X085"/>
<gene>
    <name evidence="1" type="ORF">SFRICE_033665</name>
</gene>